<dbReference type="InterPro" id="IPR017946">
    <property type="entry name" value="PLC-like_Pdiesterase_TIM-brl"/>
</dbReference>
<keyword evidence="2" id="KW-0378">Hydrolase</keyword>
<dbReference type="CDD" id="cd08565">
    <property type="entry name" value="GDPD_pAtGDE_like"/>
    <property type="match status" value="1"/>
</dbReference>
<keyword evidence="3" id="KW-1185">Reference proteome</keyword>
<reference evidence="3" key="1">
    <citation type="journal article" date="2019" name="Int. J. Syst. Evol. Microbiol.">
        <title>The Global Catalogue of Microorganisms (GCM) 10K type strain sequencing project: providing services to taxonomists for standard genome sequencing and annotation.</title>
        <authorList>
            <consortium name="The Broad Institute Genomics Platform"/>
            <consortium name="The Broad Institute Genome Sequencing Center for Infectious Disease"/>
            <person name="Wu L."/>
            <person name="Ma J."/>
        </authorList>
    </citation>
    <scope>NUCLEOTIDE SEQUENCE [LARGE SCALE GENOMIC DNA]</scope>
    <source>
        <strain evidence="3">CCUG 57263</strain>
    </source>
</reference>
<dbReference type="PROSITE" id="PS50007">
    <property type="entry name" value="PIPLC_X_DOMAIN"/>
    <property type="match status" value="1"/>
</dbReference>
<dbReference type="InterPro" id="IPR030395">
    <property type="entry name" value="GP_PDE_dom"/>
</dbReference>
<dbReference type="EC" id="3.1.4.-" evidence="2"/>
<dbReference type="Proteomes" id="UP001597120">
    <property type="component" value="Unassembled WGS sequence"/>
</dbReference>
<sequence length="255" mass="28698">MIESVENHNSVVVSGHRGYKSAYPENTLLAFEQAIRLGVDMLEFDLRLTRDQEIVVIHDETVDRTTNGTGRVSDFSLAELKELDAGSWFGDEFEGLKIPTLQELCELLQAYPQTLLNVEIKRGPNAKEAADRAIAMLEEYGYLPRCVFTCFDADVIAHIYDTYQLRTQGFPEQLMFNFRPGPGGTFSKMWAVGISMELLSPKTVEEFQAMGLLAWCYCPDDDKQVYYALGCGATLMTCNDPLPALRIRSQMGTHQ</sequence>
<protein>
    <submittedName>
        <fullName evidence="2">Glycerophosphodiester phosphodiesterase family protein</fullName>
        <ecNumber evidence="2">3.1.4.-</ecNumber>
    </submittedName>
</protein>
<accession>A0ABW3DHB3</accession>
<dbReference type="PANTHER" id="PTHR46211:SF14">
    <property type="entry name" value="GLYCEROPHOSPHODIESTER PHOSPHODIESTERASE"/>
    <property type="match status" value="1"/>
</dbReference>
<comment type="caution">
    <text evidence="2">The sequence shown here is derived from an EMBL/GenBank/DDBJ whole genome shotgun (WGS) entry which is preliminary data.</text>
</comment>
<evidence type="ECO:0000313" key="2">
    <source>
        <dbReference type="EMBL" id="MFD0871654.1"/>
    </source>
</evidence>
<organism evidence="2 3">
    <name type="scientific">Paenibacillus residui</name>
    <dbReference type="NCBI Taxonomy" id="629724"/>
    <lineage>
        <taxon>Bacteria</taxon>
        <taxon>Bacillati</taxon>
        <taxon>Bacillota</taxon>
        <taxon>Bacilli</taxon>
        <taxon>Bacillales</taxon>
        <taxon>Paenibacillaceae</taxon>
        <taxon>Paenibacillus</taxon>
    </lineage>
</organism>
<feature type="domain" description="GP-PDE" evidence="1">
    <location>
        <begin position="11"/>
        <end position="248"/>
    </location>
</feature>
<gene>
    <name evidence="2" type="ORF">ACFQ03_21165</name>
</gene>
<evidence type="ECO:0000259" key="1">
    <source>
        <dbReference type="PROSITE" id="PS51704"/>
    </source>
</evidence>
<evidence type="ECO:0000313" key="3">
    <source>
        <dbReference type="Proteomes" id="UP001597120"/>
    </source>
</evidence>
<dbReference type="RefSeq" id="WP_379290830.1">
    <property type="nucleotide sequence ID" value="NZ_JBHTIU010000086.1"/>
</dbReference>
<name>A0ABW3DHB3_9BACL</name>
<dbReference type="EMBL" id="JBHTIU010000086">
    <property type="protein sequence ID" value="MFD0871654.1"/>
    <property type="molecule type" value="Genomic_DNA"/>
</dbReference>
<dbReference type="SUPFAM" id="SSF51695">
    <property type="entry name" value="PLC-like phosphodiesterases"/>
    <property type="match status" value="1"/>
</dbReference>
<dbReference type="Pfam" id="PF03009">
    <property type="entry name" value="GDPD"/>
    <property type="match status" value="1"/>
</dbReference>
<dbReference type="PANTHER" id="PTHR46211">
    <property type="entry name" value="GLYCEROPHOSPHORYL DIESTER PHOSPHODIESTERASE"/>
    <property type="match status" value="1"/>
</dbReference>
<dbReference type="Gene3D" id="3.20.20.190">
    <property type="entry name" value="Phosphatidylinositol (PI) phosphodiesterase"/>
    <property type="match status" value="1"/>
</dbReference>
<dbReference type="PROSITE" id="PS51704">
    <property type="entry name" value="GP_PDE"/>
    <property type="match status" value="1"/>
</dbReference>
<dbReference type="GO" id="GO:0016787">
    <property type="term" value="F:hydrolase activity"/>
    <property type="evidence" value="ECO:0007669"/>
    <property type="project" value="UniProtKB-KW"/>
</dbReference>
<proteinExistence type="predicted"/>